<reference evidence="3 4" key="1">
    <citation type="submission" date="2020-07" db="EMBL/GenBank/DDBJ databases">
        <title>Streptomyces isolated from Indian soil.</title>
        <authorList>
            <person name="Mandal S."/>
            <person name="Maiti P.K."/>
        </authorList>
    </citation>
    <scope>NUCLEOTIDE SEQUENCE [LARGE SCALE GENOMIC DNA]</scope>
    <source>
        <strain evidence="3 4">PSKA28</strain>
    </source>
</reference>
<name>A0A7W0DRN2_9ACTN</name>
<dbReference type="AlphaFoldDB" id="A0A7W0DRN2"/>
<evidence type="ECO:0000256" key="2">
    <source>
        <dbReference type="SAM" id="Phobius"/>
    </source>
</evidence>
<feature type="compositionally biased region" description="Pro residues" evidence="1">
    <location>
        <begin position="107"/>
        <end position="123"/>
    </location>
</feature>
<organism evidence="3 4">
    <name type="scientific">Streptomyces himalayensis subsp. himalayensis</name>
    <dbReference type="NCBI Taxonomy" id="2756131"/>
    <lineage>
        <taxon>Bacteria</taxon>
        <taxon>Bacillati</taxon>
        <taxon>Actinomycetota</taxon>
        <taxon>Actinomycetes</taxon>
        <taxon>Kitasatosporales</taxon>
        <taxon>Streptomycetaceae</taxon>
        <taxon>Streptomyces</taxon>
        <taxon>Streptomyces himalayensis</taxon>
    </lineage>
</organism>
<sequence>MRRLRILDDAVMTGKALAWSGGIVTAVTSGGLIWYFNRVGLEKATSLAGVAGLFVAIASLIVTIWGLVLQYRPSGGGQHVAANVGGGVYQMRGATGSVKIKTSSSTPTPPPTPPAGAPQPPRAVPRGDQTVSGSISGPVHQVDGGTDIELE</sequence>
<feature type="transmembrane region" description="Helical" evidence="2">
    <location>
        <begin position="16"/>
        <end position="36"/>
    </location>
</feature>
<feature type="region of interest" description="Disordered" evidence="1">
    <location>
        <begin position="98"/>
        <end position="151"/>
    </location>
</feature>
<feature type="transmembrane region" description="Helical" evidence="2">
    <location>
        <begin position="48"/>
        <end position="69"/>
    </location>
</feature>
<dbReference type="Proteomes" id="UP000545761">
    <property type="component" value="Unassembled WGS sequence"/>
</dbReference>
<comment type="caution">
    <text evidence="3">The sequence shown here is derived from an EMBL/GenBank/DDBJ whole genome shotgun (WGS) entry which is preliminary data.</text>
</comment>
<keyword evidence="2" id="KW-0472">Membrane</keyword>
<protein>
    <submittedName>
        <fullName evidence="3">Uncharacterized protein</fullName>
    </submittedName>
</protein>
<evidence type="ECO:0000256" key="1">
    <source>
        <dbReference type="SAM" id="MobiDB-lite"/>
    </source>
</evidence>
<dbReference type="EMBL" id="JACEHE010000020">
    <property type="protein sequence ID" value="MBA2949590.1"/>
    <property type="molecule type" value="Genomic_DNA"/>
</dbReference>
<evidence type="ECO:0000313" key="4">
    <source>
        <dbReference type="Proteomes" id="UP000545761"/>
    </source>
</evidence>
<accession>A0A7W0DRN2</accession>
<dbReference type="RefSeq" id="WP_181660522.1">
    <property type="nucleotide sequence ID" value="NZ_JACEHE010000020.1"/>
</dbReference>
<gene>
    <name evidence="3" type="ORF">H1D24_28155</name>
</gene>
<evidence type="ECO:0000313" key="3">
    <source>
        <dbReference type="EMBL" id="MBA2949590.1"/>
    </source>
</evidence>
<keyword evidence="2" id="KW-1133">Transmembrane helix</keyword>
<proteinExistence type="predicted"/>
<keyword evidence="2" id="KW-0812">Transmembrane</keyword>